<protein>
    <submittedName>
        <fullName evidence="1">Uncharacterized protein</fullName>
    </submittedName>
</protein>
<sequence length="80" mass="8734">MVLLTEGVHSPIPNRNVAPVTVPAHCREWSTENLSEPSGPSSSPVGILGHFKKKKTHFESHLLRLWLLEAVPPPPPPACL</sequence>
<evidence type="ECO:0000313" key="1">
    <source>
        <dbReference type="EMBL" id="JAH91677.1"/>
    </source>
</evidence>
<proteinExistence type="predicted"/>
<reference evidence="1" key="1">
    <citation type="submission" date="2014-11" db="EMBL/GenBank/DDBJ databases">
        <authorList>
            <person name="Amaro Gonzalez C."/>
        </authorList>
    </citation>
    <scope>NUCLEOTIDE SEQUENCE</scope>
</reference>
<name>A0A0E9WMT0_ANGAN</name>
<dbReference type="AlphaFoldDB" id="A0A0E9WMT0"/>
<organism evidence="1">
    <name type="scientific">Anguilla anguilla</name>
    <name type="common">European freshwater eel</name>
    <name type="synonym">Muraena anguilla</name>
    <dbReference type="NCBI Taxonomy" id="7936"/>
    <lineage>
        <taxon>Eukaryota</taxon>
        <taxon>Metazoa</taxon>
        <taxon>Chordata</taxon>
        <taxon>Craniata</taxon>
        <taxon>Vertebrata</taxon>
        <taxon>Euteleostomi</taxon>
        <taxon>Actinopterygii</taxon>
        <taxon>Neopterygii</taxon>
        <taxon>Teleostei</taxon>
        <taxon>Anguilliformes</taxon>
        <taxon>Anguillidae</taxon>
        <taxon>Anguilla</taxon>
    </lineage>
</organism>
<reference evidence="1" key="2">
    <citation type="journal article" date="2015" name="Fish Shellfish Immunol.">
        <title>Early steps in the European eel (Anguilla anguilla)-Vibrio vulnificus interaction in the gills: Role of the RtxA13 toxin.</title>
        <authorList>
            <person name="Callol A."/>
            <person name="Pajuelo D."/>
            <person name="Ebbesson L."/>
            <person name="Teles M."/>
            <person name="MacKenzie S."/>
            <person name="Amaro C."/>
        </authorList>
    </citation>
    <scope>NUCLEOTIDE SEQUENCE</scope>
</reference>
<dbReference type="EMBL" id="GBXM01016900">
    <property type="protein sequence ID" value="JAH91677.1"/>
    <property type="molecule type" value="Transcribed_RNA"/>
</dbReference>
<accession>A0A0E9WMT0</accession>